<evidence type="ECO:0000313" key="1">
    <source>
        <dbReference type="EMBL" id="EEH09101.1"/>
    </source>
</evidence>
<dbReference type="RefSeq" id="XP_045289582.1">
    <property type="nucleotide sequence ID" value="XM_045429687.1"/>
</dbReference>
<accession>C0NH16</accession>
<dbReference type="EMBL" id="GG663365">
    <property type="protein sequence ID" value="EEH09101.1"/>
    <property type="molecule type" value="Genomic_DNA"/>
</dbReference>
<sequence>MEIIIVLFVNYDFVSTSIIRRGRIGGNGLESSRERDHFSSHKNFVFTLTSECPL</sequence>
<name>C0NH16_AJECG</name>
<keyword evidence="2" id="KW-1185">Reference proteome</keyword>
<organism evidence="1 2">
    <name type="scientific">Ajellomyces capsulatus (strain G186AR / H82 / ATCC MYA-2454 / RMSCC 2432)</name>
    <name type="common">Darling's disease fungus</name>
    <name type="synonym">Histoplasma capsulatum</name>
    <dbReference type="NCBI Taxonomy" id="447093"/>
    <lineage>
        <taxon>Eukaryota</taxon>
        <taxon>Fungi</taxon>
        <taxon>Dikarya</taxon>
        <taxon>Ascomycota</taxon>
        <taxon>Pezizomycotina</taxon>
        <taxon>Eurotiomycetes</taxon>
        <taxon>Eurotiomycetidae</taxon>
        <taxon>Onygenales</taxon>
        <taxon>Ajellomycetaceae</taxon>
        <taxon>Histoplasma</taxon>
    </lineage>
</organism>
<dbReference type="Proteomes" id="UP000001631">
    <property type="component" value="Unassembled WGS sequence"/>
</dbReference>
<proteinExistence type="predicted"/>
<dbReference type="AlphaFoldDB" id="C0NH16"/>
<gene>
    <name evidence="1" type="ORF">HCBG_02638</name>
</gene>
<protein>
    <submittedName>
        <fullName evidence="1">Uncharacterized protein</fullName>
    </submittedName>
</protein>
<dbReference type="HOGENOM" id="CLU_3049781_0_0_1"/>
<dbReference type="GeneID" id="69035654"/>
<evidence type="ECO:0000313" key="2">
    <source>
        <dbReference type="Proteomes" id="UP000001631"/>
    </source>
</evidence>
<dbReference type="InParanoid" id="C0NH16"/>
<reference evidence="1" key="1">
    <citation type="submission" date="2009-02" db="EMBL/GenBank/DDBJ databases">
        <title>The Genome Sequence of Ajellomyces capsulatus strain G186AR.</title>
        <authorList>
            <consortium name="The Broad Institute Genome Sequencing Platform"/>
            <person name="Champion M."/>
            <person name="Cuomo C."/>
            <person name="Ma L.-J."/>
            <person name="Henn M.R."/>
            <person name="Sil A."/>
            <person name="Goldman B."/>
            <person name="Young S.K."/>
            <person name="Kodira C.D."/>
            <person name="Zeng Q."/>
            <person name="Koehrsen M."/>
            <person name="Alvarado L."/>
            <person name="Berlin A."/>
            <person name="Borenstein D."/>
            <person name="Chen Z."/>
            <person name="Engels R."/>
            <person name="Freedman E."/>
            <person name="Gellesch M."/>
            <person name="Goldberg J."/>
            <person name="Griggs A."/>
            <person name="Gujja S."/>
            <person name="Heiman D."/>
            <person name="Hepburn T."/>
            <person name="Howarth C."/>
            <person name="Jen D."/>
            <person name="Larson L."/>
            <person name="Lewis B."/>
            <person name="Mehta T."/>
            <person name="Park D."/>
            <person name="Pearson M."/>
            <person name="Roberts A."/>
            <person name="Saif S."/>
            <person name="Shea T."/>
            <person name="Shenoy N."/>
            <person name="Sisk P."/>
            <person name="Stolte C."/>
            <person name="Sykes S."/>
            <person name="Walk T."/>
            <person name="White J."/>
            <person name="Yandava C."/>
            <person name="Klein B."/>
            <person name="McEwen J.G."/>
            <person name="Puccia R."/>
            <person name="Goldman G.H."/>
            <person name="Felipe M.S."/>
            <person name="Nino-Vega G."/>
            <person name="San-Blas G."/>
            <person name="Taylor J."/>
            <person name="Mendoza L."/>
            <person name="Galagan J."/>
            <person name="Nusbaum C."/>
            <person name="Birren B."/>
        </authorList>
    </citation>
    <scope>NUCLEOTIDE SEQUENCE</scope>
    <source>
        <strain evidence="1">G186AR</strain>
    </source>
</reference>